<evidence type="ECO:0000256" key="3">
    <source>
        <dbReference type="ARBA" id="ARBA00022679"/>
    </source>
</evidence>
<dbReference type="PANTHER" id="PTHR43178">
    <property type="entry name" value="DIHYDROLIPOAMIDE ACETYLTRANSFERASE COMPONENT OF PYRUVATE DEHYDROGENASE COMPLEX"/>
    <property type="match status" value="1"/>
</dbReference>
<proteinExistence type="predicted"/>
<evidence type="ECO:0000256" key="5">
    <source>
        <dbReference type="ARBA" id="ARBA00023315"/>
    </source>
</evidence>
<dbReference type="Pfam" id="PF00364">
    <property type="entry name" value="Biotin_lipoyl"/>
    <property type="match status" value="1"/>
</dbReference>
<dbReference type="EMBL" id="MCRM02000003">
    <property type="protein sequence ID" value="PNV76338.1"/>
    <property type="molecule type" value="Genomic_DNA"/>
</dbReference>
<keyword evidence="8" id="KW-1185">Reference proteome</keyword>
<protein>
    <recommendedName>
        <fullName evidence="6">Lipoyl-binding domain-containing protein</fullName>
    </recommendedName>
</protein>
<dbReference type="InterPro" id="IPR003016">
    <property type="entry name" value="2-oxoA_DH_lipoyl-BS"/>
</dbReference>
<accession>A0ABX4YM44</accession>
<dbReference type="Gene3D" id="2.40.50.100">
    <property type="match status" value="1"/>
</dbReference>
<dbReference type="InterPro" id="IPR011053">
    <property type="entry name" value="Single_hybrid_motif"/>
</dbReference>
<evidence type="ECO:0000259" key="6">
    <source>
        <dbReference type="PROSITE" id="PS50968"/>
    </source>
</evidence>
<dbReference type="CDD" id="cd06849">
    <property type="entry name" value="lipoyl_domain"/>
    <property type="match status" value="1"/>
</dbReference>
<organism evidence="7 8">
    <name type="scientific">Leptospira inadai serovar Lyme</name>
    <dbReference type="NCBI Taxonomy" id="293084"/>
    <lineage>
        <taxon>Bacteria</taxon>
        <taxon>Pseudomonadati</taxon>
        <taxon>Spirochaetota</taxon>
        <taxon>Spirochaetia</taxon>
        <taxon>Leptospirales</taxon>
        <taxon>Leptospiraceae</taxon>
        <taxon>Leptospira</taxon>
    </lineage>
</organism>
<keyword evidence="3" id="KW-0808">Transferase</keyword>
<dbReference type="PROSITE" id="PS50968">
    <property type="entry name" value="BIOTINYL_LIPOYL"/>
    <property type="match status" value="1"/>
</dbReference>
<dbReference type="SUPFAM" id="SSF51230">
    <property type="entry name" value="Single hybrid motif"/>
    <property type="match status" value="1"/>
</dbReference>
<comment type="subunit">
    <text evidence="2">Forms a 24-polypeptide structural core with octahedral symmetry.</text>
</comment>
<dbReference type="InterPro" id="IPR000089">
    <property type="entry name" value="Biotin_lipoyl"/>
</dbReference>
<dbReference type="PANTHER" id="PTHR43178:SF5">
    <property type="entry name" value="LIPOAMIDE ACYLTRANSFERASE COMPONENT OF BRANCHED-CHAIN ALPHA-KETO ACID DEHYDROGENASE COMPLEX, MITOCHONDRIAL"/>
    <property type="match status" value="1"/>
</dbReference>
<sequence length="86" mass="9616">MTPKTDDFELITPDLGDTDKIELVRWNAKQGETIEIGQEVCELVTDKASFPMESPIHGTLTQIMKEKGSIVSKGEILGVIRRKKTE</sequence>
<comment type="caution">
    <text evidence="7">The sequence shown here is derived from an EMBL/GenBank/DDBJ whole genome shotgun (WGS) entry which is preliminary data.</text>
</comment>
<evidence type="ECO:0000256" key="4">
    <source>
        <dbReference type="ARBA" id="ARBA00022823"/>
    </source>
</evidence>
<evidence type="ECO:0000256" key="2">
    <source>
        <dbReference type="ARBA" id="ARBA00011484"/>
    </source>
</evidence>
<keyword evidence="4" id="KW-0450">Lipoyl</keyword>
<dbReference type="PROSITE" id="PS00189">
    <property type="entry name" value="LIPOYL"/>
    <property type="match status" value="1"/>
</dbReference>
<dbReference type="RefSeq" id="WP_010419301.1">
    <property type="nucleotide sequence ID" value="NZ_MCRM02000003.1"/>
</dbReference>
<evidence type="ECO:0000313" key="8">
    <source>
        <dbReference type="Proteomes" id="UP000094669"/>
    </source>
</evidence>
<evidence type="ECO:0000313" key="7">
    <source>
        <dbReference type="EMBL" id="PNV76338.1"/>
    </source>
</evidence>
<keyword evidence="5" id="KW-0012">Acyltransferase</keyword>
<name>A0ABX4YM44_9LEPT</name>
<gene>
    <name evidence="7" type="ORF">BES34_004895</name>
</gene>
<dbReference type="InterPro" id="IPR050743">
    <property type="entry name" value="2-oxoacid_DH_E2_comp"/>
</dbReference>
<dbReference type="Proteomes" id="UP000094669">
    <property type="component" value="Unassembled WGS sequence"/>
</dbReference>
<evidence type="ECO:0000256" key="1">
    <source>
        <dbReference type="ARBA" id="ARBA00001938"/>
    </source>
</evidence>
<feature type="domain" description="Lipoyl-binding" evidence="6">
    <location>
        <begin position="12"/>
        <end position="81"/>
    </location>
</feature>
<comment type="cofactor">
    <cofactor evidence="1">
        <name>(R)-lipoate</name>
        <dbReference type="ChEBI" id="CHEBI:83088"/>
    </cofactor>
</comment>
<reference evidence="7" key="1">
    <citation type="submission" date="2018-01" db="EMBL/GenBank/DDBJ databases">
        <title>Genomic characterization of Leptospira inadai serogroup Lyme isolated from captured rat in Brazil and comparative analysis with human reference strain.</title>
        <authorList>
            <person name="Moreno L.Z."/>
            <person name="Loureiro A.P."/>
            <person name="Miraglia F."/>
            <person name="Kremer F.S."/>
            <person name="Eslabao M.R."/>
            <person name="Dellagostin O.A."/>
            <person name="Lilenbaum W."/>
            <person name="Moreno A.M."/>
        </authorList>
    </citation>
    <scope>NUCLEOTIDE SEQUENCE [LARGE SCALE GENOMIC DNA]</scope>
    <source>
        <strain evidence="7">M34/99</strain>
    </source>
</reference>